<keyword evidence="5" id="KW-1185">Reference proteome</keyword>
<evidence type="ECO:0000256" key="1">
    <source>
        <dbReference type="PROSITE-ProRule" id="PRU00339"/>
    </source>
</evidence>
<dbReference type="PATRIC" id="fig|161398.10.peg.633"/>
<keyword evidence="1" id="KW-0802">TPR repeat</keyword>
<feature type="signal peptide" evidence="2">
    <location>
        <begin position="1"/>
        <end position="23"/>
    </location>
</feature>
<feature type="chain" id="PRO_5006600774" evidence="2">
    <location>
        <begin position="24"/>
        <end position="490"/>
    </location>
</feature>
<evidence type="ECO:0000313" key="4">
    <source>
        <dbReference type="EMBL" id="ALO41142.1"/>
    </source>
</evidence>
<proteinExistence type="predicted"/>
<reference evidence="4 5" key="1">
    <citation type="submission" date="2015-11" db="EMBL/GenBank/DDBJ databases">
        <authorList>
            <person name="Zhang Y."/>
            <person name="Guo Z."/>
        </authorList>
    </citation>
    <scope>NUCLEOTIDE SEQUENCE [LARGE SCALE GENOMIC DNA]</scope>
    <source>
        <strain evidence="4 5">KCTC 12086</strain>
    </source>
</reference>
<dbReference type="SUPFAM" id="SSF56601">
    <property type="entry name" value="beta-lactamase/transpeptidase-like"/>
    <property type="match status" value="1"/>
</dbReference>
<accession>A0A0S2JYV5</accession>
<dbReference type="PANTHER" id="PTHR46825">
    <property type="entry name" value="D-ALANYL-D-ALANINE-CARBOXYPEPTIDASE/ENDOPEPTIDASE AMPH"/>
    <property type="match status" value="1"/>
</dbReference>
<evidence type="ECO:0000313" key="5">
    <source>
        <dbReference type="Proteomes" id="UP000061457"/>
    </source>
</evidence>
<gene>
    <name evidence="4" type="ORF">PP2015_622</name>
</gene>
<sequence>MNKFILSSLVSSVMFLSSQSAMAEQDSRVETLKSYFKQCHKAQLCNGSFLVAEDGKVLYHQAMGVNHKGDTPLLTSHQFDIGSISKQFTAVAIMMLQEQGKLNFEDKVIQHIPDFPYEQITIKHLLNHTSGIADMMPYLTSLYRQGKVTASLDQNTVLDALIDQAPEAMFQPGAQWRYSNTGYVVLAILVSKISKQSYGEFLQSNIFTPLKMTQSLSRTSKTEHRLTERAYGFRQQINGTQRTFDQIPFFDIEGMGGIYSTTSDLYTWDQALHSHKLLSPKTWQAATQVTKTTDGKTKEYGFGFMLKADAFNQQKVGHSGHWRAFKSIYTRQIEDNRTIILLTNNGQDDSVDANEKAVDAILAGQTYEFIQQPISQVLYDVFKQDVSKAISAYHQLKADQAAGYDFSEGQLNDLGYVLLQEEHVQAAIAAFELNVEAFPKSPNALDSLAEALISNGQNRAATKRLKQALEIDPNFASAKQQLAKLNGSKL</sequence>
<dbReference type="Pfam" id="PF00144">
    <property type="entry name" value="Beta-lactamase"/>
    <property type="match status" value="1"/>
</dbReference>
<dbReference type="InterPro" id="IPR012338">
    <property type="entry name" value="Beta-lactam/transpept-like"/>
</dbReference>
<dbReference type="AlphaFoldDB" id="A0A0S2JYV5"/>
<organism evidence="4 5">
    <name type="scientific">Pseudoalteromonas phenolica</name>
    <dbReference type="NCBI Taxonomy" id="161398"/>
    <lineage>
        <taxon>Bacteria</taxon>
        <taxon>Pseudomonadati</taxon>
        <taxon>Pseudomonadota</taxon>
        <taxon>Gammaproteobacteria</taxon>
        <taxon>Alteromonadales</taxon>
        <taxon>Pseudoalteromonadaceae</taxon>
        <taxon>Pseudoalteromonas</taxon>
    </lineage>
</organism>
<dbReference type="KEGG" id="pphe:PP2015_622"/>
<dbReference type="InterPro" id="IPR050491">
    <property type="entry name" value="AmpC-like"/>
</dbReference>
<dbReference type="InterPro" id="IPR001466">
    <property type="entry name" value="Beta-lactam-related"/>
</dbReference>
<feature type="domain" description="Beta-lactamase-related" evidence="3">
    <location>
        <begin position="46"/>
        <end position="355"/>
    </location>
</feature>
<dbReference type="EMBL" id="CP013187">
    <property type="protein sequence ID" value="ALO41142.1"/>
    <property type="molecule type" value="Genomic_DNA"/>
</dbReference>
<keyword evidence="2" id="KW-0732">Signal</keyword>
<dbReference type="Gene3D" id="3.40.710.10">
    <property type="entry name" value="DD-peptidase/beta-lactamase superfamily"/>
    <property type="match status" value="1"/>
</dbReference>
<dbReference type="PANTHER" id="PTHR46825:SF9">
    <property type="entry name" value="BETA-LACTAMASE-RELATED DOMAIN-CONTAINING PROTEIN"/>
    <property type="match status" value="1"/>
</dbReference>
<dbReference type="SUPFAM" id="SSF48452">
    <property type="entry name" value="TPR-like"/>
    <property type="match status" value="1"/>
</dbReference>
<dbReference type="Gene3D" id="1.25.40.10">
    <property type="entry name" value="Tetratricopeptide repeat domain"/>
    <property type="match status" value="1"/>
</dbReference>
<dbReference type="InterPro" id="IPR019734">
    <property type="entry name" value="TPR_rpt"/>
</dbReference>
<dbReference type="PROSITE" id="PS50005">
    <property type="entry name" value="TPR"/>
    <property type="match status" value="1"/>
</dbReference>
<name>A0A0S2JYV5_9GAMM</name>
<dbReference type="STRING" id="161398.PP2015_622"/>
<dbReference type="InterPro" id="IPR011990">
    <property type="entry name" value="TPR-like_helical_dom_sf"/>
</dbReference>
<protein>
    <submittedName>
        <fullName evidence="4">Beta-lactamase family protein</fullName>
    </submittedName>
</protein>
<evidence type="ECO:0000256" key="2">
    <source>
        <dbReference type="SAM" id="SignalP"/>
    </source>
</evidence>
<evidence type="ECO:0000259" key="3">
    <source>
        <dbReference type="Pfam" id="PF00144"/>
    </source>
</evidence>
<dbReference type="OrthoDB" id="9779889at2"/>
<dbReference type="RefSeq" id="WP_083496499.1">
    <property type="nucleotide sequence ID" value="NZ_CP013187.1"/>
</dbReference>
<dbReference type="Proteomes" id="UP000061457">
    <property type="component" value="Chromosome I"/>
</dbReference>
<feature type="repeat" description="TPR" evidence="1">
    <location>
        <begin position="442"/>
        <end position="475"/>
    </location>
</feature>